<dbReference type="PROSITE" id="PS50234">
    <property type="entry name" value="VWFA"/>
    <property type="match status" value="1"/>
</dbReference>
<feature type="domain" description="VWFA" evidence="6">
    <location>
        <begin position="91"/>
        <end position="290"/>
    </location>
</feature>
<dbReference type="PANTHER" id="PTHR22550">
    <property type="entry name" value="SPORE GERMINATION PROTEIN"/>
    <property type="match status" value="1"/>
</dbReference>
<reference evidence="7 8" key="1">
    <citation type="submission" date="2024-02" db="EMBL/GenBank/DDBJ databases">
        <title>A novel Gemmatimonadota bacterium.</title>
        <authorList>
            <person name="Du Z.-J."/>
            <person name="Ye Y.-Q."/>
        </authorList>
    </citation>
    <scope>NUCLEOTIDE SEQUENCE [LARGE SCALE GENOMIC DNA]</scope>
    <source>
        <strain evidence="7 8">DH-20</strain>
    </source>
</reference>
<organism evidence="7 8">
    <name type="scientific">Gaopeijia maritima</name>
    <dbReference type="NCBI Taxonomy" id="3119007"/>
    <lineage>
        <taxon>Bacteria</taxon>
        <taxon>Pseudomonadati</taxon>
        <taxon>Gemmatimonadota</taxon>
        <taxon>Longimicrobiia</taxon>
        <taxon>Gaopeijiales</taxon>
        <taxon>Gaopeijiaceae</taxon>
        <taxon>Gaopeijia</taxon>
    </lineage>
</organism>
<dbReference type="InterPro" id="IPR036465">
    <property type="entry name" value="vWFA_dom_sf"/>
</dbReference>
<evidence type="ECO:0000313" key="7">
    <source>
        <dbReference type="EMBL" id="MEK9501130.1"/>
    </source>
</evidence>
<feature type="transmembrane region" description="Helical" evidence="5">
    <location>
        <begin position="310"/>
        <end position="328"/>
    </location>
</feature>
<dbReference type="InterPro" id="IPR002035">
    <property type="entry name" value="VWF_A"/>
</dbReference>
<dbReference type="InterPro" id="IPR050768">
    <property type="entry name" value="UPF0353/GerABKA_families"/>
</dbReference>
<dbReference type="PANTHER" id="PTHR22550:SF5">
    <property type="entry name" value="LEUCINE ZIPPER PROTEIN 4"/>
    <property type="match status" value="1"/>
</dbReference>
<proteinExistence type="predicted"/>
<evidence type="ECO:0000256" key="2">
    <source>
        <dbReference type="ARBA" id="ARBA00022692"/>
    </source>
</evidence>
<evidence type="ECO:0000259" key="6">
    <source>
        <dbReference type="PROSITE" id="PS50234"/>
    </source>
</evidence>
<dbReference type="SMART" id="SM00327">
    <property type="entry name" value="VWA"/>
    <property type="match status" value="1"/>
</dbReference>
<keyword evidence="2 5" id="KW-0812">Transmembrane</keyword>
<comment type="caution">
    <text evidence="7">The sequence shown here is derived from an EMBL/GenBank/DDBJ whole genome shotgun (WGS) entry which is preliminary data.</text>
</comment>
<dbReference type="Gene3D" id="3.40.50.410">
    <property type="entry name" value="von Willebrand factor, type A domain"/>
    <property type="match status" value="1"/>
</dbReference>
<accession>A0ABU9EB16</accession>
<gene>
    <name evidence="7" type="ORF">WI372_09085</name>
</gene>
<evidence type="ECO:0000313" key="8">
    <source>
        <dbReference type="Proteomes" id="UP001484239"/>
    </source>
</evidence>
<dbReference type="RefSeq" id="WP_405277199.1">
    <property type="nucleotide sequence ID" value="NZ_CP144380.1"/>
</dbReference>
<evidence type="ECO:0000256" key="1">
    <source>
        <dbReference type="ARBA" id="ARBA00022475"/>
    </source>
</evidence>
<name>A0ABU9EB16_9BACT</name>
<keyword evidence="1" id="KW-1003">Cell membrane</keyword>
<keyword evidence="8" id="KW-1185">Reference proteome</keyword>
<dbReference type="Proteomes" id="UP001484239">
    <property type="component" value="Unassembled WGS sequence"/>
</dbReference>
<dbReference type="Pfam" id="PF13519">
    <property type="entry name" value="VWA_2"/>
    <property type="match status" value="1"/>
</dbReference>
<dbReference type="SUPFAM" id="SSF53300">
    <property type="entry name" value="vWA-like"/>
    <property type="match status" value="1"/>
</dbReference>
<evidence type="ECO:0000256" key="3">
    <source>
        <dbReference type="ARBA" id="ARBA00022989"/>
    </source>
</evidence>
<sequence length="343" mass="37225">MFRFADPPGLLGLALVPLLALAFWAGARARRRALERFAEAALVARLTASVSHRGRRAKAAALLGAVALAAIALARPQFGTRVETVRARGQDVMVALDLSESMLAEDVAPSRLERARLSVLRLMRQLDGDRIGLVAFAADAFVQSPLTIDYGAAAMFLGAMEPDLMPIQGTNLGEALRVSLDALEEAREARVLVVVTDGEDHEGEIDLQLERAREMGVRIHTVGLGSADGVPIPQFDEQGRRQGFLRDDEGNVVTTRLDEATLQRVAEATGGRYVAAGPGGSAFDDLVDEVARADGEELDAEQVTRFEEQFQIFLAPALLLLILELLIADRRTRSMEWTGRFNT</sequence>
<keyword evidence="4 5" id="KW-0472">Membrane</keyword>
<protein>
    <submittedName>
        <fullName evidence="7">VWA domain-containing protein</fullName>
    </submittedName>
</protein>
<evidence type="ECO:0000256" key="5">
    <source>
        <dbReference type="SAM" id="Phobius"/>
    </source>
</evidence>
<evidence type="ECO:0000256" key="4">
    <source>
        <dbReference type="ARBA" id="ARBA00023136"/>
    </source>
</evidence>
<keyword evidence="3 5" id="KW-1133">Transmembrane helix</keyword>
<dbReference type="EMBL" id="JBBHLI010000004">
    <property type="protein sequence ID" value="MEK9501130.1"/>
    <property type="molecule type" value="Genomic_DNA"/>
</dbReference>